<dbReference type="AlphaFoldDB" id="K1RZ18"/>
<dbReference type="PANTHER" id="PTHR46780">
    <property type="entry name" value="PROTEIN EVA-1"/>
    <property type="match status" value="1"/>
</dbReference>
<accession>K1RZ18</accession>
<organism evidence="1">
    <name type="scientific">Magallana gigas</name>
    <name type="common">Pacific oyster</name>
    <name type="synonym">Crassostrea gigas</name>
    <dbReference type="NCBI Taxonomy" id="29159"/>
    <lineage>
        <taxon>Eukaryota</taxon>
        <taxon>Metazoa</taxon>
        <taxon>Spiralia</taxon>
        <taxon>Lophotrochozoa</taxon>
        <taxon>Mollusca</taxon>
        <taxon>Bivalvia</taxon>
        <taxon>Autobranchia</taxon>
        <taxon>Pteriomorphia</taxon>
        <taxon>Ostreida</taxon>
        <taxon>Ostreoidea</taxon>
        <taxon>Ostreidae</taxon>
        <taxon>Magallana</taxon>
    </lineage>
</organism>
<dbReference type="EMBL" id="JH816397">
    <property type="protein sequence ID" value="EKC40276.1"/>
    <property type="molecule type" value="Genomic_DNA"/>
</dbReference>
<dbReference type="InParanoid" id="K1RZ18"/>
<dbReference type="PROSITE" id="PS50228">
    <property type="entry name" value="SUEL_LECTIN"/>
    <property type="match status" value="1"/>
</dbReference>
<dbReference type="GO" id="GO:0030246">
    <property type="term" value="F:carbohydrate binding"/>
    <property type="evidence" value="ECO:0007669"/>
    <property type="project" value="UniProtKB-KW"/>
</dbReference>
<dbReference type="Gene3D" id="2.60.120.740">
    <property type="match status" value="1"/>
</dbReference>
<gene>
    <name evidence="1" type="ORF">CGI_10023710</name>
</gene>
<protein>
    <submittedName>
        <fullName evidence="1">Rhamnose-binding lectin</fullName>
    </submittedName>
</protein>
<name>K1RZ18_MAGGI</name>
<evidence type="ECO:0000313" key="1">
    <source>
        <dbReference type="EMBL" id="EKC40276.1"/>
    </source>
</evidence>
<dbReference type="InterPro" id="IPR043159">
    <property type="entry name" value="Lectin_gal-bd_sf"/>
</dbReference>
<proteinExistence type="predicted"/>
<dbReference type="Pfam" id="PF02140">
    <property type="entry name" value="SUEL_Lectin"/>
    <property type="match status" value="1"/>
</dbReference>
<sequence>MWKYLVLIAVFLVILQGTIQTACENKGIILHCGMHQVLHVFDAMYGREDKHTCSRSGKHKSTSCTARNVLKKVKSKCNGRRSCRLRARNSVFGDPCHGTLKYLRVRYECRRRYRFRHGWWHVSNPYTRGRKIYSSCNGLPGLHNYAFRFVFLYECMGGEKIFKH</sequence>
<dbReference type="InterPro" id="IPR000922">
    <property type="entry name" value="Lectin_gal-bd_dom"/>
</dbReference>
<dbReference type="CDD" id="cd22827">
    <property type="entry name" value="Gal_Rha_Lectin_SUL-I-like"/>
    <property type="match status" value="1"/>
</dbReference>
<reference evidence="1" key="1">
    <citation type="journal article" date="2012" name="Nature">
        <title>The oyster genome reveals stress adaptation and complexity of shell formation.</title>
        <authorList>
            <person name="Zhang G."/>
            <person name="Fang X."/>
            <person name="Guo X."/>
            <person name="Li L."/>
            <person name="Luo R."/>
            <person name="Xu F."/>
            <person name="Yang P."/>
            <person name="Zhang L."/>
            <person name="Wang X."/>
            <person name="Qi H."/>
            <person name="Xiong Z."/>
            <person name="Que H."/>
            <person name="Xie Y."/>
            <person name="Holland P.W."/>
            <person name="Paps J."/>
            <person name="Zhu Y."/>
            <person name="Wu F."/>
            <person name="Chen Y."/>
            <person name="Wang J."/>
            <person name="Peng C."/>
            <person name="Meng J."/>
            <person name="Yang L."/>
            <person name="Liu J."/>
            <person name="Wen B."/>
            <person name="Zhang N."/>
            <person name="Huang Z."/>
            <person name="Zhu Q."/>
            <person name="Feng Y."/>
            <person name="Mount A."/>
            <person name="Hedgecock D."/>
            <person name="Xu Z."/>
            <person name="Liu Y."/>
            <person name="Domazet-Loso T."/>
            <person name="Du Y."/>
            <person name="Sun X."/>
            <person name="Zhang S."/>
            <person name="Liu B."/>
            <person name="Cheng P."/>
            <person name="Jiang X."/>
            <person name="Li J."/>
            <person name="Fan D."/>
            <person name="Wang W."/>
            <person name="Fu W."/>
            <person name="Wang T."/>
            <person name="Wang B."/>
            <person name="Zhang J."/>
            <person name="Peng Z."/>
            <person name="Li Y."/>
            <person name="Li N."/>
            <person name="Wang J."/>
            <person name="Chen M."/>
            <person name="He Y."/>
            <person name="Tan F."/>
            <person name="Song X."/>
            <person name="Zheng Q."/>
            <person name="Huang R."/>
            <person name="Yang H."/>
            <person name="Du X."/>
            <person name="Chen L."/>
            <person name="Yang M."/>
            <person name="Gaffney P.M."/>
            <person name="Wang S."/>
            <person name="Luo L."/>
            <person name="She Z."/>
            <person name="Ming Y."/>
            <person name="Huang W."/>
            <person name="Zhang S."/>
            <person name="Huang B."/>
            <person name="Zhang Y."/>
            <person name="Qu T."/>
            <person name="Ni P."/>
            <person name="Miao G."/>
            <person name="Wang J."/>
            <person name="Wang Q."/>
            <person name="Steinberg C.E."/>
            <person name="Wang H."/>
            <person name="Li N."/>
            <person name="Qian L."/>
            <person name="Zhang G."/>
            <person name="Li Y."/>
            <person name="Yang H."/>
            <person name="Liu X."/>
            <person name="Wang J."/>
            <person name="Yin Y."/>
            <person name="Wang J."/>
        </authorList>
    </citation>
    <scope>NUCLEOTIDE SEQUENCE [LARGE SCALE GENOMIC DNA]</scope>
    <source>
        <strain evidence="1">05x7-T-G4-1.051#20</strain>
    </source>
</reference>
<keyword evidence="1" id="KW-0430">Lectin</keyword>
<dbReference type="HOGENOM" id="CLU_1620619_0_0_1"/>
<dbReference type="FunFam" id="2.60.120.740:FF:000001">
    <property type="entry name" value="Adhesion G protein-coupled receptor L2"/>
    <property type="match status" value="1"/>
</dbReference>